<gene>
    <name evidence="2" type="ORF">ZOSMA_202G00210</name>
</gene>
<feature type="compositionally biased region" description="Basic and acidic residues" evidence="1">
    <location>
        <begin position="1"/>
        <end position="18"/>
    </location>
</feature>
<reference evidence="3" key="1">
    <citation type="journal article" date="2016" name="Nature">
        <title>The genome of the seagrass Zostera marina reveals angiosperm adaptation to the sea.</title>
        <authorList>
            <person name="Olsen J.L."/>
            <person name="Rouze P."/>
            <person name="Verhelst B."/>
            <person name="Lin Y.-C."/>
            <person name="Bayer T."/>
            <person name="Collen J."/>
            <person name="Dattolo E."/>
            <person name="De Paoli E."/>
            <person name="Dittami S."/>
            <person name="Maumus F."/>
            <person name="Michel G."/>
            <person name="Kersting A."/>
            <person name="Lauritano C."/>
            <person name="Lohaus R."/>
            <person name="Toepel M."/>
            <person name="Tonon T."/>
            <person name="Vanneste K."/>
            <person name="Amirebrahimi M."/>
            <person name="Brakel J."/>
            <person name="Bostroem C."/>
            <person name="Chovatia M."/>
            <person name="Grimwood J."/>
            <person name="Jenkins J.W."/>
            <person name="Jueterbock A."/>
            <person name="Mraz A."/>
            <person name="Stam W.T."/>
            <person name="Tice H."/>
            <person name="Bornberg-Bauer E."/>
            <person name="Green P.J."/>
            <person name="Pearson G.A."/>
            <person name="Procaccini G."/>
            <person name="Duarte C.M."/>
            <person name="Schmutz J."/>
            <person name="Reusch T.B.H."/>
            <person name="Van de Peer Y."/>
        </authorList>
    </citation>
    <scope>NUCLEOTIDE SEQUENCE [LARGE SCALE GENOMIC DNA]</scope>
    <source>
        <strain evidence="3">cv. Finnish</strain>
    </source>
</reference>
<name>A0A0K9PNW5_ZOSMR</name>
<feature type="compositionally biased region" description="Low complexity" evidence="1">
    <location>
        <begin position="27"/>
        <end position="47"/>
    </location>
</feature>
<accession>A0A0K9PNW5</accession>
<evidence type="ECO:0000313" key="3">
    <source>
        <dbReference type="Proteomes" id="UP000036987"/>
    </source>
</evidence>
<feature type="region of interest" description="Disordered" evidence="1">
    <location>
        <begin position="89"/>
        <end position="109"/>
    </location>
</feature>
<dbReference type="Proteomes" id="UP000036987">
    <property type="component" value="Unassembled WGS sequence"/>
</dbReference>
<proteinExistence type="predicted"/>
<evidence type="ECO:0000313" key="2">
    <source>
        <dbReference type="EMBL" id="KMZ69935.1"/>
    </source>
</evidence>
<feature type="region of interest" description="Disordered" evidence="1">
    <location>
        <begin position="1"/>
        <end position="49"/>
    </location>
</feature>
<organism evidence="2 3">
    <name type="scientific">Zostera marina</name>
    <name type="common">Eelgrass</name>
    <dbReference type="NCBI Taxonomy" id="29655"/>
    <lineage>
        <taxon>Eukaryota</taxon>
        <taxon>Viridiplantae</taxon>
        <taxon>Streptophyta</taxon>
        <taxon>Embryophyta</taxon>
        <taxon>Tracheophyta</taxon>
        <taxon>Spermatophyta</taxon>
        <taxon>Magnoliopsida</taxon>
        <taxon>Liliopsida</taxon>
        <taxon>Zosteraceae</taxon>
        <taxon>Zostera</taxon>
    </lineage>
</organism>
<sequence length="250" mass="28040">MDATIRTDKEQPRILVEKKSRKKKKIVQSPVRRSSRLSSGRSKSVSSLNTAEKYVEKFHKARKCKKVRFHNDQTRVEEGLKEIVEKKTEDDWKKKDAANEEVDGNKSIEDVDKNVSEAVGADAVILNEEDPKECLNEASENPNDASETVVADVGILKEDHPKQCVNDASETMNDATVAVDAAIVEDDDPKQFLNDNSEQLNDKNIDNNVRQEEVRVEEEKNVNVVDLHEDEPKVAEDVEIVISGSGSKEA</sequence>
<evidence type="ECO:0000256" key="1">
    <source>
        <dbReference type="SAM" id="MobiDB-lite"/>
    </source>
</evidence>
<comment type="caution">
    <text evidence="2">The sequence shown here is derived from an EMBL/GenBank/DDBJ whole genome shotgun (WGS) entry which is preliminary data.</text>
</comment>
<keyword evidence="3" id="KW-1185">Reference proteome</keyword>
<dbReference type="EMBL" id="LFYR01000736">
    <property type="protein sequence ID" value="KMZ69935.1"/>
    <property type="molecule type" value="Genomic_DNA"/>
</dbReference>
<protein>
    <submittedName>
        <fullName evidence="2">Uncharacterized protein</fullName>
    </submittedName>
</protein>
<dbReference type="AlphaFoldDB" id="A0A0K9PNW5"/>